<gene>
    <name evidence="1" type="ORF">HannXRQ_Chr14g0444621</name>
</gene>
<reference evidence="2" key="1">
    <citation type="journal article" date="2017" name="Nature">
        <title>The sunflower genome provides insights into oil metabolism, flowering and Asterid evolution.</title>
        <authorList>
            <person name="Badouin H."/>
            <person name="Gouzy J."/>
            <person name="Grassa C.J."/>
            <person name="Murat F."/>
            <person name="Staton S.E."/>
            <person name="Cottret L."/>
            <person name="Lelandais-Briere C."/>
            <person name="Owens G.L."/>
            <person name="Carrere S."/>
            <person name="Mayjonade B."/>
            <person name="Legrand L."/>
            <person name="Gill N."/>
            <person name="Kane N.C."/>
            <person name="Bowers J.E."/>
            <person name="Hubner S."/>
            <person name="Bellec A."/>
            <person name="Berard A."/>
            <person name="Berges H."/>
            <person name="Blanchet N."/>
            <person name="Boniface M.C."/>
            <person name="Brunel D."/>
            <person name="Catrice O."/>
            <person name="Chaidir N."/>
            <person name="Claudel C."/>
            <person name="Donnadieu C."/>
            <person name="Faraut T."/>
            <person name="Fievet G."/>
            <person name="Helmstetter N."/>
            <person name="King M."/>
            <person name="Knapp S.J."/>
            <person name="Lai Z."/>
            <person name="Le Paslier M.C."/>
            <person name="Lippi Y."/>
            <person name="Lorenzon L."/>
            <person name="Mandel J.R."/>
            <person name="Marage G."/>
            <person name="Marchand G."/>
            <person name="Marquand E."/>
            <person name="Bret-Mestries E."/>
            <person name="Morien E."/>
            <person name="Nambeesan S."/>
            <person name="Nguyen T."/>
            <person name="Pegot-Espagnet P."/>
            <person name="Pouilly N."/>
            <person name="Raftis F."/>
            <person name="Sallet E."/>
            <person name="Schiex T."/>
            <person name="Thomas J."/>
            <person name="Vandecasteele C."/>
            <person name="Vares D."/>
            <person name="Vear F."/>
            <person name="Vautrin S."/>
            <person name="Crespi M."/>
            <person name="Mangin B."/>
            <person name="Burke J.M."/>
            <person name="Salse J."/>
            <person name="Munos S."/>
            <person name="Vincourt P."/>
            <person name="Rieseberg L.H."/>
            <person name="Langlade N.B."/>
        </authorList>
    </citation>
    <scope>NUCLEOTIDE SEQUENCE [LARGE SCALE GENOMIC DNA]</scope>
    <source>
        <strain evidence="2">cv. SF193</strain>
    </source>
</reference>
<sequence length="67" mass="7624">MAQSGECVFRTASGSQPAVIGIDRSMSIINMLRFPLCTCWLCVNYSNSICYYQTCMLTFIFYVLTLF</sequence>
<name>A0A251SHP0_HELAN</name>
<dbReference type="EMBL" id="CM007903">
    <property type="protein sequence ID" value="OTF98347.1"/>
    <property type="molecule type" value="Genomic_DNA"/>
</dbReference>
<proteinExistence type="predicted"/>
<dbReference type="Proteomes" id="UP000215914">
    <property type="component" value="Chromosome 14"/>
</dbReference>
<dbReference type="InParanoid" id="A0A251SHP0"/>
<keyword evidence="2" id="KW-1185">Reference proteome</keyword>
<accession>A0A251SHP0</accession>
<evidence type="ECO:0000313" key="1">
    <source>
        <dbReference type="EMBL" id="OTF98347.1"/>
    </source>
</evidence>
<dbReference type="AlphaFoldDB" id="A0A251SHP0"/>
<evidence type="ECO:0000313" key="2">
    <source>
        <dbReference type="Proteomes" id="UP000215914"/>
    </source>
</evidence>
<organism evidence="1 2">
    <name type="scientific">Helianthus annuus</name>
    <name type="common">Common sunflower</name>
    <dbReference type="NCBI Taxonomy" id="4232"/>
    <lineage>
        <taxon>Eukaryota</taxon>
        <taxon>Viridiplantae</taxon>
        <taxon>Streptophyta</taxon>
        <taxon>Embryophyta</taxon>
        <taxon>Tracheophyta</taxon>
        <taxon>Spermatophyta</taxon>
        <taxon>Magnoliopsida</taxon>
        <taxon>eudicotyledons</taxon>
        <taxon>Gunneridae</taxon>
        <taxon>Pentapetalae</taxon>
        <taxon>asterids</taxon>
        <taxon>campanulids</taxon>
        <taxon>Asterales</taxon>
        <taxon>Asteraceae</taxon>
        <taxon>Asteroideae</taxon>
        <taxon>Heliantheae alliance</taxon>
        <taxon>Heliantheae</taxon>
        <taxon>Helianthus</taxon>
    </lineage>
</organism>
<protein>
    <submittedName>
        <fullName evidence="1">Uncharacterized protein</fullName>
    </submittedName>
</protein>